<dbReference type="Proteomes" id="UP001302812">
    <property type="component" value="Unassembled WGS sequence"/>
</dbReference>
<reference evidence="2" key="2">
    <citation type="submission" date="2023-05" db="EMBL/GenBank/DDBJ databases">
        <authorList>
            <consortium name="Lawrence Berkeley National Laboratory"/>
            <person name="Steindorff A."/>
            <person name="Hensen N."/>
            <person name="Bonometti L."/>
            <person name="Westerberg I."/>
            <person name="Brannstrom I.O."/>
            <person name="Guillou S."/>
            <person name="Cros-Aarteil S."/>
            <person name="Calhoun S."/>
            <person name="Haridas S."/>
            <person name="Kuo A."/>
            <person name="Mondo S."/>
            <person name="Pangilinan J."/>
            <person name="Riley R."/>
            <person name="Labutti K."/>
            <person name="Andreopoulos B."/>
            <person name="Lipzen A."/>
            <person name="Chen C."/>
            <person name="Yanf M."/>
            <person name="Daum C."/>
            <person name="Ng V."/>
            <person name="Clum A."/>
            <person name="Ohm R."/>
            <person name="Martin F."/>
            <person name="Silar P."/>
            <person name="Natvig D."/>
            <person name="Lalanne C."/>
            <person name="Gautier V."/>
            <person name="Ament-Velasquez S.L."/>
            <person name="Kruys A."/>
            <person name="Hutchinson M.I."/>
            <person name="Powell A.J."/>
            <person name="Barry K."/>
            <person name="Miller A.N."/>
            <person name="Grigoriev I.V."/>
            <person name="Debuchy R."/>
            <person name="Gladieux P."/>
            <person name="Thoren M.H."/>
            <person name="Johannesson H."/>
        </authorList>
    </citation>
    <scope>NUCLEOTIDE SEQUENCE</scope>
    <source>
        <strain evidence="2">CBS 508.74</strain>
    </source>
</reference>
<keyword evidence="3" id="KW-1185">Reference proteome</keyword>
<proteinExistence type="predicted"/>
<dbReference type="EMBL" id="MU853337">
    <property type="protein sequence ID" value="KAK4114405.1"/>
    <property type="molecule type" value="Genomic_DNA"/>
</dbReference>
<dbReference type="AlphaFoldDB" id="A0AAN6THA2"/>
<name>A0AAN6THA2_9PEZI</name>
<gene>
    <name evidence="2" type="ORF">N656DRAFT_777609</name>
</gene>
<sequence>MRLRKGLQMFMFPTGVPDSTCRLIQSSPGPNGPHSTPGPDARRACSESPSIPERNWHLVSAHHPNES</sequence>
<dbReference type="RefSeq" id="XP_064671975.1">
    <property type="nucleotide sequence ID" value="XM_064814852.1"/>
</dbReference>
<accession>A0AAN6THA2</accession>
<reference evidence="2" key="1">
    <citation type="journal article" date="2023" name="Mol. Phylogenet. Evol.">
        <title>Genome-scale phylogeny and comparative genomics of the fungal order Sordariales.</title>
        <authorList>
            <person name="Hensen N."/>
            <person name="Bonometti L."/>
            <person name="Westerberg I."/>
            <person name="Brannstrom I.O."/>
            <person name="Guillou S."/>
            <person name="Cros-Aarteil S."/>
            <person name="Calhoun S."/>
            <person name="Haridas S."/>
            <person name="Kuo A."/>
            <person name="Mondo S."/>
            <person name="Pangilinan J."/>
            <person name="Riley R."/>
            <person name="LaButti K."/>
            <person name="Andreopoulos B."/>
            <person name="Lipzen A."/>
            <person name="Chen C."/>
            <person name="Yan M."/>
            <person name="Daum C."/>
            <person name="Ng V."/>
            <person name="Clum A."/>
            <person name="Steindorff A."/>
            <person name="Ohm R.A."/>
            <person name="Martin F."/>
            <person name="Silar P."/>
            <person name="Natvig D.O."/>
            <person name="Lalanne C."/>
            <person name="Gautier V."/>
            <person name="Ament-Velasquez S.L."/>
            <person name="Kruys A."/>
            <person name="Hutchinson M.I."/>
            <person name="Powell A.J."/>
            <person name="Barry K."/>
            <person name="Miller A.N."/>
            <person name="Grigoriev I.V."/>
            <person name="Debuchy R."/>
            <person name="Gladieux P."/>
            <person name="Hiltunen Thoren M."/>
            <person name="Johannesson H."/>
        </authorList>
    </citation>
    <scope>NUCLEOTIDE SEQUENCE</scope>
    <source>
        <strain evidence="2">CBS 508.74</strain>
    </source>
</reference>
<comment type="caution">
    <text evidence="2">The sequence shown here is derived from an EMBL/GenBank/DDBJ whole genome shotgun (WGS) entry which is preliminary data.</text>
</comment>
<feature type="region of interest" description="Disordered" evidence="1">
    <location>
        <begin position="24"/>
        <end position="67"/>
    </location>
</feature>
<dbReference type="GeneID" id="89938977"/>
<evidence type="ECO:0000256" key="1">
    <source>
        <dbReference type="SAM" id="MobiDB-lite"/>
    </source>
</evidence>
<evidence type="ECO:0000313" key="2">
    <source>
        <dbReference type="EMBL" id="KAK4114405.1"/>
    </source>
</evidence>
<evidence type="ECO:0000313" key="3">
    <source>
        <dbReference type="Proteomes" id="UP001302812"/>
    </source>
</evidence>
<protein>
    <submittedName>
        <fullName evidence="2">Uncharacterized protein</fullName>
    </submittedName>
</protein>
<organism evidence="2 3">
    <name type="scientific">Canariomyces notabilis</name>
    <dbReference type="NCBI Taxonomy" id="2074819"/>
    <lineage>
        <taxon>Eukaryota</taxon>
        <taxon>Fungi</taxon>
        <taxon>Dikarya</taxon>
        <taxon>Ascomycota</taxon>
        <taxon>Pezizomycotina</taxon>
        <taxon>Sordariomycetes</taxon>
        <taxon>Sordariomycetidae</taxon>
        <taxon>Sordariales</taxon>
        <taxon>Chaetomiaceae</taxon>
        <taxon>Canariomyces</taxon>
    </lineage>
</organism>